<gene>
    <name evidence="1" type="ORF">FNM00_00015</name>
</gene>
<dbReference type="Proteomes" id="UP000316988">
    <property type="component" value="Unassembled WGS sequence"/>
</dbReference>
<reference evidence="1 2" key="1">
    <citation type="submission" date="2019-07" db="EMBL/GenBank/DDBJ databases">
        <authorList>
            <person name="Zhao L.H."/>
        </authorList>
    </citation>
    <scope>NUCLEOTIDE SEQUENCE [LARGE SCALE GENOMIC DNA]</scope>
    <source>
        <strain evidence="1 2">Co35</strain>
    </source>
</reference>
<evidence type="ECO:0000313" key="2">
    <source>
        <dbReference type="Proteomes" id="UP000316988"/>
    </source>
</evidence>
<accession>A0A554SNU2</accession>
<dbReference type="OrthoDB" id="9796770at2"/>
<organism evidence="1 2">
    <name type="scientific">Aeromicrobium piscarium</name>
    <dbReference type="NCBI Taxonomy" id="2590901"/>
    <lineage>
        <taxon>Bacteria</taxon>
        <taxon>Bacillati</taxon>
        <taxon>Actinomycetota</taxon>
        <taxon>Actinomycetes</taxon>
        <taxon>Propionibacteriales</taxon>
        <taxon>Nocardioidaceae</taxon>
        <taxon>Aeromicrobium</taxon>
    </lineage>
</organism>
<sequence length="233" mass="25403">MGATTPPGYEDLERDLRERGLDASASWPADVLASLVASDAMSFVELALAHVLADALRDSEPRARDREPCDVRGAVFAHRLDGTIYATLAEAFSALAWAGDPGVERWHVLLAEVDHDAVDILRCRMLAAPSADSDTAVEWLVAHPDWYSLGWGSSNWPPMDVVAVHADVCSMATYEALEQAILEFLPAVEEPACRGFGQYELLAALGDGHLSSLARDRLVELHHRFAEMPVART</sequence>
<keyword evidence="2" id="KW-1185">Reference proteome</keyword>
<comment type="caution">
    <text evidence="1">The sequence shown here is derived from an EMBL/GenBank/DDBJ whole genome shotgun (WGS) entry which is preliminary data.</text>
</comment>
<dbReference type="AlphaFoldDB" id="A0A554SNU2"/>
<name>A0A554SNU2_9ACTN</name>
<dbReference type="EMBL" id="VLNT01000001">
    <property type="protein sequence ID" value="TSD68023.1"/>
    <property type="molecule type" value="Genomic_DNA"/>
</dbReference>
<evidence type="ECO:0000313" key="1">
    <source>
        <dbReference type="EMBL" id="TSD68023.1"/>
    </source>
</evidence>
<protein>
    <submittedName>
        <fullName evidence="1">Uncharacterized protein</fullName>
    </submittedName>
</protein>
<proteinExistence type="predicted"/>
<dbReference type="RefSeq" id="WP_143910969.1">
    <property type="nucleotide sequence ID" value="NZ_VLNT01000001.1"/>
</dbReference>